<proteinExistence type="predicted"/>
<dbReference type="InterPro" id="IPR052928">
    <property type="entry name" value="Desiccation-related_membrane"/>
</dbReference>
<dbReference type="InterPro" id="IPR024623">
    <property type="entry name" value="YtxH"/>
</dbReference>
<protein>
    <recommendedName>
        <fullName evidence="3">YtxH domain-containing protein</fullName>
    </recommendedName>
</protein>
<dbReference type="RefSeq" id="WP_106464321.1">
    <property type="nucleotide sequence ID" value="NZ_PXOQ01000015.1"/>
</dbReference>
<dbReference type="PANTHER" id="PTHR35792:SF2">
    <property type="entry name" value="GENERAL STRESS PROTEIN"/>
    <property type="match status" value="1"/>
</dbReference>
<reference evidence="1 2" key="1">
    <citation type="submission" date="2018-03" db="EMBL/GenBank/DDBJ databases">
        <title>Mesoflavibacter sp. HG37 and Mesoflavibacter sp. HG96 sp.nov., two marine bacteria isolated from seawater of Western Pacific Ocean.</title>
        <authorList>
            <person name="Cheng H."/>
            <person name="Wu Y.-H."/>
            <person name="Guo L.-L."/>
            <person name="Xu X.-W."/>
        </authorList>
    </citation>
    <scope>NUCLEOTIDE SEQUENCE [LARGE SCALE GENOMIC DNA]</scope>
    <source>
        <strain evidence="1 2">KCTC 32269</strain>
    </source>
</reference>
<name>A0A2T1N5P6_9FLAO</name>
<accession>A0A2T1N5P6</accession>
<gene>
    <name evidence="1" type="ORF">C7H52_12040</name>
</gene>
<dbReference type="SUPFAM" id="SSF58113">
    <property type="entry name" value="Apolipoprotein A-I"/>
    <property type="match status" value="1"/>
</dbReference>
<dbReference type="Gene3D" id="1.20.120.20">
    <property type="entry name" value="Apolipoprotein"/>
    <property type="match status" value="1"/>
</dbReference>
<evidence type="ECO:0008006" key="3">
    <source>
        <dbReference type="Google" id="ProtNLM"/>
    </source>
</evidence>
<dbReference type="PANTHER" id="PTHR35792">
    <property type="entry name" value="GENERAL STRESS PROTEIN"/>
    <property type="match status" value="1"/>
</dbReference>
<evidence type="ECO:0000313" key="1">
    <source>
        <dbReference type="EMBL" id="PSG86584.1"/>
    </source>
</evidence>
<dbReference type="Proteomes" id="UP000238426">
    <property type="component" value="Unassembled WGS sequence"/>
</dbReference>
<sequence length="121" mass="12832">MSNNGNTTLGLLLGAAAGAALGILFAPDKGSETRRRISEEANSTKDKIASSATELKNTIAENASAFKDSALNTFGNKKHTVEQHIDALITEGSYKADDVITGLEKKLADLKAKNKRLQKTS</sequence>
<comment type="caution">
    <text evidence="1">The sequence shown here is derived from an EMBL/GenBank/DDBJ whole genome shotgun (WGS) entry which is preliminary data.</text>
</comment>
<dbReference type="AlphaFoldDB" id="A0A2T1N5P6"/>
<dbReference type="OrthoDB" id="598035at2"/>
<dbReference type="Pfam" id="PF12732">
    <property type="entry name" value="YtxH"/>
    <property type="match status" value="1"/>
</dbReference>
<keyword evidence="2" id="KW-1185">Reference proteome</keyword>
<evidence type="ECO:0000313" key="2">
    <source>
        <dbReference type="Proteomes" id="UP000238426"/>
    </source>
</evidence>
<dbReference type="EMBL" id="PXOQ01000015">
    <property type="protein sequence ID" value="PSG86584.1"/>
    <property type="molecule type" value="Genomic_DNA"/>
</dbReference>
<organism evidence="1 2">
    <name type="scientific">Aurantibacter aestuarii</name>
    <dbReference type="NCBI Taxonomy" id="1266046"/>
    <lineage>
        <taxon>Bacteria</taxon>
        <taxon>Pseudomonadati</taxon>
        <taxon>Bacteroidota</taxon>
        <taxon>Flavobacteriia</taxon>
        <taxon>Flavobacteriales</taxon>
        <taxon>Flavobacteriaceae</taxon>
        <taxon>Aurantibacter</taxon>
    </lineage>
</organism>